<protein>
    <recommendedName>
        <fullName evidence="4">Sporulation stage II protein D amidase enhancer LytB N-terminal domain-containing protein</fullName>
    </recommendedName>
</protein>
<dbReference type="AlphaFoldDB" id="A0A2H0XDK7"/>
<dbReference type="InterPro" id="IPR013486">
    <property type="entry name" value="SpoIID/LytB"/>
</dbReference>
<feature type="domain" description="Sporulation stage II protein D amidase enhancer LytB N-terminal" evidence="4">
    <location>
        <begin position="329"/>
        <end position="404"/>
    </location>
</feature>
<organism evidence="5 6">
    <name type="scientific">candidate division WWE3 bacterium CG08_land_8_20_14_0_20_40_13</name>
    <dbReference type="NCBI Taxonomy" id="1975084"/>
    <lineage>
        <taxon>Bacteria</taxon>
        <taxon>Katanobacteria</taxon>
    </lineage>
</organism>
<evidence type="ECO:0000313" key="6">
    <source>
        <dbReference type="Proteomes" id="UP000230340"/>
    </source>
</evidence>
<feature type="coiled-coil region" evidence="1">
    <location>
        <begin position="158"/>
        <end position="241"/>
    </location>
</feature>
<feature type="signal peptide" evidence="3">
    <location>
        <begin position="1"/>
        <end position="21"/>
    </location>
</feature>
<dbReference type="Pfam" id="PF08486">
    <property type="entry name" value="SpoIID"/>
    <property type="match status" value="1"/>
</dbReference>
<feature type="chain" id="PRO_5013870433" description="Sporulation stage II protein D amidase enhancer LytB N-terminal domain-containing protein" evidence="3">
    <location>
        <begin position="22"/>
        <end position="587"/>
    </location>
</feature>
<dbReference type="Proteomes" id="UP000230340">
    <property type="component" value="Unassembled WGS sequence"/>
</dbReference>
<keyword evidence="3" id="KW-0732">Signal</keyword>
<feature type="region of interest" description="Disordered" evidence="2">
    <location>
        <begin position="249"/>
        <end position="270"/>
    </location>
</feature>
<reference evidence="6" key="1">
    <citation type="submission" date="2017-09" db="EMBL/GenBank/DDBJ databases">
        <title>Depth-based differentiation of microbial function through sediment-hosted aquifers and enrichment of novel symbionts in the deep terrestrial subsurface.</title>
        <authorList>
            <person name="Probst A.J."/>
            <person name="Ladd B."/>
            <person name="Jarett J.K."/>
            <person name="Geller-Mcgrath D.E."/>
            <person name="Sieber C.M.K."/>
            <person name="Emerson J.B."/>
            <person name="Anantharaman K."/>
            <person name="Thomas B.C."/>
            <person name="Malmstrom R."/>
            <person name="Stieglmeier M."/>
            <person name="Klingl A."/>
            <person name="Woyke T."/>
            <person name="Ryan C.M."/>
            <person name="Banfield J.F."/>
        </authorList>
    </citation>
    <scope>NUCLEOTIDE SEQUENCE [LARGE SCALE GENOMIC DNA]</scope>
</reference>
<evidence type="ECO:0000256" key="1">
    <source>
        <dbReference type="SAM" id="Coils"/>
    </source>
</evidence>
<evidence type="ECO:0000259" key="4">
    <source>
        <dbReference type="Pfam" id="PF08486"/>
    </source>
</evidence>
<gene>
    <name evidence="5" type="ORF">COT49_02325</name>
</gene>
<comment type="caution">
    <text evidence="5">The sequence shown here is derived from an EMBL/GenBank/DDBJ whole genome shotgun (WGS) entry which is preliminary data.</text>
</comment>
<dbReference type="Gene3D" id="6.10.250.3150">
    <property type="match status" value="1"/>
</dbReference>
<dbReference type="NCBIfam" id="TIGR02669">
    <property type="entry name" value="SpoIID_LytB"/>
    <property type="match status" value="1"/>
</dbReference>
<name>A0A2H0XDK7_UNCKA</name>
<dbReference type="SUPFAM" id="SSF90257">
    <property type="entry name" value="Myosin rod fragments"/>
    <property type="match status" value="1"/>
</dbReference>
<evidence type="ECO:0000256" key="3">
    <source>
        <dbReference type="SAM" id="SignalP"/>
    </source>
</evidence>
<feature type="coiled-coil region" evidence="1">
    <location>
        <begin position="77"/>
        <end position="111"/>
    </location>
</feature>
<evidence type="ECO:0000256" key="2">
    <source>
        <dbReference type="SAM" id="MobiDB-lite"/>
    </source>
</evidence>
<evidence type="ECO:0000313" key="5">
    <source>
        <dbReference type="EMBL" id="PIS23016.1"/>
    </source>
</evidence>
<keyword evidence="1" id="KW-0175">Coiled coil</keyword>
<sequence>MKRLLTTLLFFVAITPLFTRAVFSVDELEKVQKDLQKTQKEYNDVSGDLGGINSQISTITKKITGLSSQISVTQGEINGLLNQINGLSSEIKTLEDTLERFRQVMEQKETERNGTMRVLYKVSRGSPLITAFAATGILDFTKKTIYFKSYLDHATDFIKEVNGQIKDYSHQKAETERAKNDLEEQKVKLDKIKTSLAYQVKSAQTEVSGLQSQASALEDQLKNLSDSLDELTGKQEELLRAKFGASSERLTVGDSESSKQTLPDPGFSPAYAFRTRGYPHRVGMNQYGARGRAEDGQDYKDILDAYYPNTNLEESCDKDLEIPVMEYGDISLEEYLYGLGEMPADWPMDALKAQAIAARSYALNYTQGGRAICTDQRCQVYLGYEKGGRWNQAVDETCGQYLTYDGSPIPAWYASTAGGFVRSSGDVWGSSRPYSQRLRDGKCDDWEQCSYDGPNYGDSPWFNRAWGKGTEPGPWMTGPQTEDIFNAYLLSNKDSSYNSDLSPVDKDGINENEVKTKLEEEGIIPVGEISKIEVYDDGQGYTTKIRLYSENYNGEDFDGYKFRSVFNLRAPGTIVIWTSFFDVLVKN</sequence>
<proteinExistence type="predicted"/>
<dbReference type="EMBL" id="PEYT01000021">
    <property type="protein sequence ID" value="PIS23016.1"/>
    <property type="molecule type" value="Genomic_DNA"/>
</dbReference>
<dbReference type="InterPro" id="IPR013693">
    <property type="entry name" value="SpoIID/LytB_N"/>
</dbReference>
<accession>A0A2H0XDK7</accession>
<dbReference type="GO" id="GO:0030435">
    <property type="term" value="P:sporulation resulting in formation of a cellular spore"/>
    <property type="evidence" value="ECO:0007669"/>
    <property type="project" value="InterPro"/>
</dbReference>